<organism evidence="2 3">
    <name type="scientific">Colletotrichum lupini</name>
    <dbReference type="NCBI Taxonomy" id="145971"/>
    <lineage>
        <taxon>Eukaryota</taxon>
        <taxon>Fungi</taxon>
        <taxon>Dikarya</taxon>
        <taxon>Ascomycota</taxon>
        <taxon>Pezizomycotina</taxon>
        <taxon>Sordariomycetes</taxon>
        <taxon>Hypocreomycetidae</taxon>
        <taxon>Glomerellales</taxon>
        <taxon>Glomerellaceae</taxon>
        <taxon>Colletotrichum</taxon>
        <taxon>Colletotrichum acutatum species complex</taxon>
    </lineage>
</organism>
<dbReference type="Proteomes" id="UP000830671">
    <property type="component" value="Chromosome 10"/>
</dbReference>
<feature type="region of interest" description="Disordered" evidence="1">
    <location>
        <begin position="209"/>
        <end position="228"/>
    </location>
</feature>
<gene>
    <name evidence="2" type="ORF">CLUP02_17533</name>
</gene>
<protein>
    <submittedName>
        <fullName evidence="2">Uncharacterized protein</fullName>
    </submittedName>
</protein>
<dbReference type="AlphaFoldDB" id="A0A9Q8SGD9"/>
<evidence type="ECO:0000313" key="3">
    <source>
        <dbReference type="Proteomes" id="UP000830671"/>
    </source>
</evidence>
<dbReference type="GeneID" id="73351451"/>
<dbReference type="RefSeq" id="XP_049137665.1">
    <property type="nucleotide sequence ID" value="XM_049296441.1"/>
</dbReference>
<evidence type="ECO:0000256" key="1">
    <source>
        <dbReference type="SAM" id="MobiDB-lite"/>
    </source>
</evidence>
<evidence type="ECO:0000313" key="2">
    <source>
        <dbReference type="EMBL" id="UQC76022.1"/>
    </source>
</evidence>
<dbReference type="EMBL" id="CP019472">
    <property type="protein sequence ID" value="UQC76022.1"/>
    <property type="molecule type" value="Genomic_DNA"/>
</dbReference>
<dbReference type="KEGG" id="clup:CLUP02_17533"/>
<keyword evidence="3" id="KW-1185">Reference proteome</keyword>
<name>A0A9Q8SGD9_9PEZI</name>
<sequence length="228" mass="25374">MNGTIHDIRDSARLTNQPERAWFGVRGHPDLDVEKSGCGIESNGALELFDKSNSGGVDSMAVFPCQTHLFPSNESPHSVDPCHHRVPRRPEYQQPDSVYTRVHRDSNAMFGVPEHALRHGSRARSLSSDENQAIHRVSPGIPESSLAHLAARGTVRSRHLDRRKFELERQFNARPTIWPAGRPWHLGLSHAITDLALLRREATEDVAPLEDHRSCDANGRPGGLMAIS</sequence>
<accession>A0A9Q8SGD9</accession>
<reference evidence="2" key="1">
    <citation type="journal article" date="2021" name="Mol. Plant Microbe Interact.">
        <title>Complete Genome Sequence of the Plant-Pathogenic Fungus Colletotrichum lupini.</title>
        <authorList>
            <person name="Baroncelli R."/>
            <person name="Pensec F."/>
            <person name="Da Lio D."/>
            <person name="Boufleur T."/>
            <person name="Vicente I."/>
            <person name="Sarrocco S."/>
            <person name="Picot A."/>
            <person name="Baraldi E."/>
            <person name="Sukno S."/>
            <person name="Thon M."/>
            <person name="Le Floch G."/>
        </authorList>
    </citation>
    <scope>NUCLEOTIDE SEQUENCE</scope>
    <source>
        <strain evidence="2">IMI 504893</strain>
    </source>
</reference>
<proteinExistence type="predicted"/>